<evidence type="ECO:0000256" key="2">
    <source>
        <dbReference type="SAM" id="Phobius"/>
    </source>
</evidence>
<feature type="transmembrane region" description="Helical" evidence="2">
    <location>
        <begin position="363"/>
        <end position="384"/>
    </location>
</feature>
<accession>A0A1H6BQN7</accession>
<feature type="compositionally biased region" description="Pro residues" evidence="1">
    <location>
        <begin position="538"/>
        <end position="577"/>
    </location>
</feature>
<feature type="region of interest" description="Disordered" evidence="1">
    <location>
        <begin position="489"/>
        <end position="655"/>
    </location>
</feature>
<keyword evidence="4" id="KW-1185">Reference proteome</keyword>
<feature type="transmembrane region" description="Helical" evidence="2">
    <location>
        <begin position="171"/>
        <end position="194"/>
    </location>
</feature>
<sequence>MTPWVAVTQMSEPLTASVSAPPPRWAALRVSGLATGAVAAGLGLGGIAAAVLLLWIGSPYPDSGLGGALHVGAGLWLLAQGADLVRTETLSGDPAPVDVAPLLLSALPAWLVFRGTAAAVAAAVDGKDADAPDGSGGSPGAGGREFAGGPDRAGGGGDPDGRLSGQARLHVALTVAGWVLAGYLTLAVIAVVYATGGTVHVDPLSALYVPVFAAAAAGCGAWAGCGRPGAERLPLGRVRSARVHRLHRAYAEEAGAALRAAALACGLLLAGGALIGAIALAWHGGAVGRSFQQLSGPLVGRVSVLLLAVGLVPNLVVWASAYALGVGFSVGAGSAVAPAGASGYLLLPGFPLLAALPHSGTCWVGWTTLALPVLAALGLAWCVGNDAWPVWSTVRVTAGATLFLGIGVAVLAAWSGGPIGLHRLADFGPRWWLAGAAATGWTLVIAVPAALVMRYHVAHPPHPWRALVGGMRVPRPRMPDVPWPRLRRSAVRPAGPDEPGGTVPAAPAGPPGYGGAGAAAPSAGFPLHGPGPAHSDPLPWPSPAPLPLFPPPLPDLPPSAPPTPPVSPAAPPTPIPPRPEEPPSEPPAGPPPEPAAEPPAGPPAEPPAELPTEPPVEALPEPPAPSDIAPKDVAPADGTPAKETAPAPEPPEEPA</sequence>
<name>A0A1H6BQN7_9ACTN</name>
<dbReference type="InterPro" id="IPR045931">
    <property type="entry name" value="DUF6350"/>
</dbReference>
<reference evidence="3 4" key="1">
    <citation type="submission" date="2016-10" db="EMBL/GenBank/DDBJ databases">
        <authorList>
            <person name="de Groot N.N."/>
        </authorList>
    </citation>
    <scope>NUCLEOTIDE SEQUENCE [LARGE SCALE GENOMIC DNA]</scope>
    <source>
        <strain evidence="3 4">CGMCC 4.2023</strain>
    </source>
</reference>
<feature type="transmembrane region" description="Helical" evidence="2">
    <location>
        <begin position="336"/>
        <end position="357"/>
    </location>
</feature>
<evidence type="ECO:0008006" key="5">
    <source>
        <dbReference type="Google" id="ProtNLM"/>
    </source>
</evidence>
<feature type="compositionally biased region" description="Pro residues" evidence="1">
    <location>
        <begin position="584"/>
        <end position="614"/>
    </location>
</feature>
<gene>
    <name evidence="3" type="ORF">SAMN05216223_10788</name>
</gene>
<feature type="transmembrane region" description="Helical" evidence="2">
    <location>
        <begin position="431"/>
        <end position="452"/>
    </location>
</feature>
<dbReference type="Pfam" id="PF19877">
    <property type="entry name" value="DUF6350"/>
    <property type="match status" value="1"/>
</dbReference>
<dbReference type="EMBL" id="FNVU01000007">
    <property type="protein sequence ID" value="SEG62516.1"/>
    <property type="molecule type" value="Genomic_DNA"/>
</dbReference>
<feature type="region of interest" description="Disordered" evidence="1">
    <location>
        <begin position="129"/>
        <end position="161"/>
    </location>
</feature>
<keyword evidence="2" id="KW-1133">Transmembrane helix</keyword>
<dbReference type="Proteomes" id="UP000236754">
    <property type="component" value="Unassembled WGS sequence"/>
</dbReference>
<feature type="transmembrane region" description="Helical" evidence="2">
    <location>
        <begin position="256"/>
        <end position="282"/>
    </location>
</feature>
<protein>
    <recommendedName>
        <fullName evidence="5">Integral membrane protein</fullName>
    </recommendedName>
</protein>
<keyword evidence="2" id="KW-0472">Membrane</keyword>
<evidence type="ECO:0000313" key="4">
    <source>
        <dbReference type="Proteomes" id="UP000236754"/>
    </source>
</evidence>
<evidence type="ECO:0000313" key="3">
    <source>
        <dbReference type="EMBL" id="SEG62516.1"/>
    </source>
</evidence>
<feature type="transmembrane region" description="Helical" evidence="2">
    <location>
        <begin position="33"/>
        <end position="56"/>
    </location>
</feature>
<feature type="transmembrane region" description="Helical" evidence="2">
    <location>
        <begin position="206"/>
        <end position="225"/>
    </location>
</feature>
<feature type="transmembrane region" description="Helical" evidence="2">
    <location>
        <begin position="396"/>
        <end position="419"/>
    </location>
</feature>
<dbReference type="AlphaFoldDB" id="A0A1H6BQN7"/>
<keyword evidence="2" id="KW-0812">Transmembrane</keyword>
<organism evidence="3 4">
    <name type="scientific">Actinacidiphila yanglinensis</name>
    <dbReference type="NCBI Taxonomy" id="310779"/>
    <lineage>
        <taxon>Bacteria</taxon>
        <taxon>Bacillati</taxon>
        <taxon>Actinomycetota</taxon>
        <taxon>Actinomycetes</taxon>
        <taxon>Kitasatosporales</taxon>
        <taxon>Streptomycetaceae</taxon>
        <taxon>Actinacidiphila</taxon>
    </lineage>
</organism>
<feature type="compositionally biased region" description="Gly residues" evidence="1">
    <location>
        <begin position="134"/>
        <end position="158"/>
    </location>
</feature>
<proteinExistence type="predicted"/>
<evidence type="ECO:0000256" key="1">
    <source>
        <dbReference type="SAM" id="MobiDB-lite"/>
    </source>
</evidence>
<feature type="transmembrane region" description="Helical" evidence="2">
    <location>
        <begin position="302"/>
        <end position="324"/>
    </location>
</feature>